<name>A0A9K3DF11_9EUKA</name>
<reference evidence="1 2" key="1">
    <citation type="journal article" date="2018" name="PLoS ONE">
        <title>The draft genome of Kipferlia bialata reveals reductive genome evolution in fornicate parasites.</title>
        <authorList>
            <person name="Tanifuji G."/>
            <person name="Takabayashi S."/>
            <person name="Kume K."/>
            <person name="Takagi M."/>
            <person name="Nakayama T."/>
            <person name="Kamikawa R."/>
            <person name="Inagaki Y."/>
            <person name="Hashimoto T."/>
        </authorList>
    </citation>
    <scope>NUCLEOTIDE SEQUENCE [LARGE SCALE GENOMIC DNA]</scope>
    <source>
        <strain evidence="1">NY0173</strain>
    </source>
</reference>
<feature type="non-terminal residue" evidence="1">
    <location>
        <position position="1"/>
    </location>
</feature>
<gene>
    <name evidence="1" type="ORF">KIPB_017389</name>
</gene>
<dbReference type="AlphaFoldDB" id="A0A9K3DF11"/>
<dbReference type="EMBL" id="BDIP01011563">
    <property type="protein sequence ID" value="GIQ93130.1"/>
    <property type="molecule type" value="Genomic_DNA"/>
</dbReference>
<organism evidence="1 2">
    <name type="scientific">Kipferlia bialata</name>
    <dbReference type="NCBI Taxonomy" id="797122"/>
    <lineage>
        <taxon>Eukaryota</taxon>
        <taxon>Metamonada</taxon>
        <taxon>Carpediemonas-like organisms</taxon>
        <taxon>Kipferlia</taxon>
    </lineage>
</organism>
<evidence type="ECO:0000313" key="1">
    <source>
        <dbReference type="EMBL" id="GIQ93130.1"/>
    </source>
</evidence>
<comment type="caution">
    <text evidence="1">The sequence shown here is derived from an EMBL/GenBank/DDBJ whole genome shotgun (WGS) entry which is preliminary data.</text>
</comment>
<dbReference type="Proteomes" id="UP000265618">
    <property type="component" value="Unassembled WGS sequence"/>
</dbReference>
<evidence type="ECO:0000313" key="2">
    <source>
        <dbReference type="Proteomes" id="UP000265618"/>
    </source>
</evidence>
<feature type="non-terminal residue" evidence="1">
    <location>
        <position position="42"/>
    </location>
</feature>
<proteinExistence type="predicted"/>
<keyword evidence="2" id="KW-1185">Reference proteome</keyword>
<protein>
    <submittedName>
        <fullName evidence="1">Uncharacterized protein</fullName>
    </submittedName>
</protein>
<accession>A0A9K3DF11</accession>
<sequence length="42" mass="4223">VVDVSTGLAVSSGDMAEGEGESYSADISLAEGVYTVQTVLSQ</sequence>